<feature type="non-terminal residue" evidence="2">
    <location>
        <position position="148"/>
    </location>
</feature>
<dbReference type="Proteomes" id="UP000249304">
    <property type="component" value="Unassembled WGS sequence"/>
</dbReference>
<protein>
    <recommendedName>
        <fullName evidence="1">SnoaL-like domain-containing protein</fullName>
    </recommendedName>
</protein>
<keyword evidence="3" id="KW-1185">Reference proteome</keyword>
<dbReference type="OrthoDB" id="981191at2"/>
<dbReference type="EMBL" id="POUD01000571">
    <property type="protein sequence ID" value="PZG01373.1"/>
    <property type="molecule type" value="Genomic_DNA"/>
</dbReference>
<dbReference type="InterPro" id="IPR032710">
    <property type="entry name" value="NTF2-like_dom_sf"/>
</dbReference>
<evidence type="ECO:0000259" key="1">
    <source>
        <dbReference type="Pfam" id="PF13577"/>
    </source>
</evidence>
<name>A0A2W2CS02_9ACTN</name>
<gene>
    <name evidence="2" type="ORF">C1J01_48050</name>
</gene>
<sequence>MTDHRTDLTQLIHRLYATLDEARFDDLHTVFTPDATVRTAGGLAQGRDAVIAQATRTHATERTQHLVTNTLIDLDGDHATIRADLLVTFTHHLSLIHISEPTRLALISYSVFCLKKKKPQEFINCTFGIFLNIGEPAEFGKNRTLRFS</sequence>
<organism evidence="2 3">
    <name type="scientific">Nonomuraea aridisoli</name>
    <dbReference type="NCBI Taxonomy" id="2070368"/>
    <lineage>
        <taxon>Bacteria</taxon>
        <taxon>Bacillati</taxon>
        <taxon>Actinomycetota</taxon>
        <taxon>Actinomycetes</taxon>
        <taxon>Streptosporangiales</taxon>
        <taxon>Streptosporangiaceae</taxon>
        <taxon>Nonomuraea</taxon>
    </lineage>
</organism>
<dbReference type="SUPFAM" id="SSF54427">
    <property type="entry name" value="NTF2-like"/>
    <property type="match status" value="1"/>
</dbReference>
<dbReference type="RefSeq" id="WP_146616048.1">
    <property type="nucleotide sequence ID" value="NZ_POUD01000571.1"/>
</dbReference>
<accession>A0A2W2CS02</accession>
<dbReference type="AlphaFoldDB" id="A0A2W2CS02"/>
<comment type="caution">
    <text evidence="2">The sequence shown here is derived from an EMBL/GenBank/DDBJ whole genome shotgun (WGS) entry which is preliminary data.</text>
</comment>
<proteinExistence type="predicted"/>
<dbReference type="InterPro" id="IPR037401">
    <property type="entry name" value="SnoaL-like"/>
</dbReference>
<feature type="domain" description="SnoaL-like" evidence="1">
    <location>
        <begin position="4"/>
        <end position="89"/>
    </location>
</feature>
<evidence type="ECO:0000313" key="3">
    <source>
        <dbReference type="Proteomes" id="UP000249304"/>
    </source>
</evidence>
<dbReference type="Gene3D" id="3.10.450.50">
    <property type="match status" value="1"/>
</dbReference>
<dbReference type="Pfam" id="PF13577">
    <property type="entry name" value="SnoaL_4"/>
    <property type="match status" value="1"/>
</dbReference>
<reference evidence="2 3" key="1">
    <citation type="submission" date="2018-01" db="EMBL/GenBank/DDBJ databases">
        <title>Draft genome sequence of Nonomuraea sp. KC333.</title>
        <authorList>
            <person name="Sahin N."/>
            <person name="Saygin H."/>
            <person name="Ay H."/>
        </authorList>
    </citation>
    <scope>NUCLEOTIDE SEQUENCE [LARGE SCALE GENOMIC DNA]</scope>
    <source>
        <strain evidence="2 3">KC333</strain>
    </source>
</reference>
<evidence type="ECO:0000313" key="2">
    <source>
        <dbReference type="EMBL" id="PZG01373.1"/>
    </source>
</evidence>